<dbReference type="SMART" id="SM00173">
    <property type="entry name" value="RAS"/>
    <property type="match status" value="1"/>
</dbReference>
<dbReference type="AlphaFoldDB" id="B8MTW7"/>
<dbReference type="GO" id="GO:0005525">
    <property type="term" value="F:GTP binding"/>
    <property type="evidence" value="ECO:0007669"/>
    <property type="project" value="InterPro"/>
</dbReference>
<evidence type="ECO:0000256" key="2">
    <source>
        <dbReference type="SAM" id="MobiDB-lite"/>
    </source>
</evidence>
<dbReference type="PANTHER" id="PTHR47979">
    <property type="entry name" value="DRAB11-RELATED"/>
    <property type="match status" value="1"/>
</dbReference>
<feature type="region of interest" description="Disordered" evidence="2">
    <location>
        <begin position="307"/>
        <end position="328"/>
    </location>
</feature>
<evidence type="ECO:0000313" key="4">
    <source>
        <dbReference type="Proteomes" id="UP000001745"/>
    </source>
</evidence>
<evidence type="ECO:0000313" key="3">
    <source>
        <dbReference type="EMBL" id="EED12581.1"/>
    </source>
</evidence>
<dbReference type="OrthoDB" id="9989112at2759"/>
<dbReference type="GeneID" id="8105296"/>
<dbReference type="Gene3D" id="3.40.50.300">
    <property type="entry name" value="P-loop containing nucleotide triphosphate hydrolases"/>
    <property type="match status" value="1"/>
</dbReference>
<name>B8MTW7_TALSN</name>
<evidence type="ECO:0000256" key="1">
    <source>
        <dbReference type="ARBA" id="ARBA00006270"/>
    </source>
</evidence>
<comment type="similarity">
    <text evidence="1">Belongs to the small GTPase superfamily. Rab family.</text>
</comment>
<dbReference type="SMART" id="SM00176">
    <property type="entry name" value="RAN"/>
    <property type="match status" value="1"/>
</dbReference>
<dbReference type="eggNOG" id="KOG0086">
    <property type="taxonomic scope" value="Eukaryota"/>
</dbReference>
<dbReference type="RefSeq" id="XP_002488235.1">
    <property type="nucleotide sequence ID" value="XM_002488190.1"/>
</dbReference>
<dbReference type="PRINTS" id="PR00449">
    <property type="entry name" value="RASTRNSFRMNG"/>
</dbReference>
<dbReference type="SMART" id="SM00175">
    <property type="entry name" value="RAB"/>
    <property type="match status" value="1"/>
</dbReference>
<proteinExistence type="inferred from homology"/>
<dbReference type="PROSITE" id="PS51419">
    <property type="entry name" value="RAB"/>
    <property type="match status" value="1"/>
</dbReference>
<dbReference type="OMA" id="HRFVKSE"/>
<dbReference type="Pfam" id="PF00071">
    <property type="entry name" value="Ras"/>
    <property type="match status" value="1"/>
</dbReference>
<dbReference type="GO" id="GO:0003924">
    <property type="term" value="F:GTPase activity"/>
    <property type="evidence" value="ECO:0007669"/>
    <property type="project" value="InterPro"/>
</dbReference>
<dbReference type="NCBIfam" id="TIGR00231">
    <property type="entry name" value="small_GTP"/>
    <property type="match status" value="1"/>
</dbReference>
<organism evidence="3 4">
    <name type="scientific">Talaromyces stipitatus (strain ATCC 10500 / CBS 375.48 / QM 6759 / NRRL 1006)</name>
    <name type="common">Penicillium stipitatum</name>
    <dbReference type="NCBI Taxonomy" id="441959"/>
    <lineage>
        <taxon>Eukaryota</taxon>
        <taxon>Fungi</taxon>
        <taxon>Dikarya</taxon>
        <taxon>Ascomycota</taxon>
        <taxon>Pezizomycotina</taxon>
        <taxon>Eurotiomycetes</taxon>
        <taxon>Eurotiomycetidae</taxon>
        <taxon>Eurotiales</taxon>
        <taxon>Trichocomaceae</taxon>
        <taxon>Talaromyces</taxon>
        <taxon>Talaromyces sect. Talaromyces</taxon>
    </lineage>
</organism>
<keyword evidence="4" id="KW-1185">Reference proteome</keyword>
<dbReference type="STRING" id="441959.B8MTW7"/>
<dbReference type="EMBL" id="EQ962660">
    <property type="protein sequence ID" value="EED12581.1"/>
    <property type="molecule type" value="Genomic_DNA"/>
</dbReference>
<dbReference type="Proteomes" id="UP000001745">
    <property type="component" value="Unassembled WGS sequence"/>
</dbReference>
<dbReference type="PROSITE" id="PS51421">
    <property type="entry name" value="RAS"/>
    <property type="match status" value="1"/>
</dbReference>
<gene>
    <name evidence="3" type="ORF">TSTA_006110</name>
</gene>
<dbReference type="CDD" id="cd00154">
    <property type="entry name" value="Rab"/>
    <property type="match status" value="1"/>
</dbReference>
<reference evidence="4" key="1">
    <citation type="journal article" date="2015" name="Genome Announc.">
        <title>Genome sequence of the AIDS-associated pathogen Penicillium marneffei (ATCC18224) and its near taxonomic relative Talaromyces stipitatus (ATCC10500).</title>
        <authorList>
            <person name="Nierman W.C."/>
            <person name="Fedorova-Abrams N.D."/>
            <person name="Andrianopoulos A."/>
        </authorList>
    </citation>
    <scope>NUCLEOTIDE SEQUENCE [LARGE SCALE GENOMIC DNA]</scope>
    <source>
        <strain evidence="4">ATCC 10500 / CBS 375.48 / QM 6759 / NRRL 1006</strain>
    </source>
</reference>
<dbReference type="InParanoid" id="B8MTW7"/>
<dbReference type="InterPro" id="IPR050209">
    <property type="entry name" value="Rab_GTPases_membrane_traffic"/>
</dbReference>
<dbReference type="FunFam" id="3.40.50.300:FF:001447">
    <property type="entry name" value="Ras-related protein Rab-1B"/>
    <property type="match status" value="1"/>
</dbReference>
<dbReference type="InterPro" id="IPR005225">
    <property type="entry name" value="Small_GTP-bd"/>
</dbReference>
<dbReference type="PhylomeDB" id="B8MTW7"/>
<protein>
    <submittedName>
        <fullName evidence="3">Ras family GTPase (Rab4b), putative</fullName>
    </submittedName>
</protein>
<dbReference type="SUPFAM" id="SSF52540">
    <property type="entry name" value="P-loop containing nucleoside triphosphate hydrolases"/>
    <property type="match status" value="1"/>
</dbReference>
<accession>B8MTW7</accession>
<dbReference type="InterPro" id="IPR001806">
    <property type="entry name" value="Small_GTPase"/>
</dbReference>
<dbReference type="VEuPathDB" id="FungiDB:TSTA_006110"/>
<dbReference type="HOGENOM" id="CLU_041217_6_0_1"/>
<dbReference type="InterPro" id="IPR027417">
    <property type="entry name" value="P-loop_NTPase"/>
</dbReference>
<dbReference type="SMART" id="SM00174">
    <property type="entry name" value="RHO"/>
    <property type="match status" value="1"/>
</dbReference>
<sequence>MPRHRKQSNASSTSSIPDRNQELESMYDYLAKVILIGPSGTGKSCLLHRFVKDEWRVLSSQTIGVEFSSKIVKIGTGSRRKRIKLQLWDTAGTERFRSVSRSYYRGAAGAVLVYDVSSYASFAALPTFLMDARALASPNLTTILAGNKTDLLVDGDETEMEETEDEASTSIANSVSSSRNTSMYMFDAASSKTGAGSLRSVTSTNFSTAGTRLTATKASHGRQVSDLEAIEWATRSNIPVAVEVSAFSGQNVEELFTRLARIILTKIELGEIDPDDPQSGIQYGDSGAWGMAASDAASVRSGLTVDDSASQLHGRRKRNAKRSNNSSWMGSAGEWGDVFRITGSTRGGCC</sequence>